<accession>A0A2Z7CID4</accession>
<reference evidence="1 2" key="1">
    <citation type="journal article" date="2015" name="Proc. Natl. Acad. Sci. U.S.A.">
        <title>The resurrection genome of Boea hygrometrica: A blueprint for survival of dehydration.</title>
        <authorList>
            <person name="Xiao L."/>
            <person name="Yang G."/>
            <person name="Zhang L."/>
            <person name="Yang X."/>
            <person name="Zhao S."/>
            <person name="Ji Z."/>
            <person name="Zhou Q."/>
            <person name="Hu M."/>
            <person name="Wang Y."/>
            <person name="Chen M."/>
            <person name="Xu Y."/>
            <person name="Jin H."/>
            <person name="Xiao X."/>
            <person name="Hu G."/>
            <person name="Bao F."/>
            <person name="Hu Y."/>
            <person name="Wan P."/>
            <person name="Li L."/>
            <person name="Deng X."/>
            <person name="Kuang T."/>
            <person name="Xiang C."/>
            <person name="Zhu J.K."/>
            <person name="Oliver M.J."/>
            <person name="He Y."/>
        </authorList>
    </citation>
    <scope>NUCLEOTIDE SEQUENCE [LARGE SCALE GENOMIC DNA]</scope>
    <source>
        <strain evidence="2">cv. XS01</strain>
    </source>
</reference>
<organism evidence="1 2">
    <name type="scientific">Dorcoceras hygrometricum</name>
    <dbReference type="NCBI Taxonomy" id="472368"/>
    <lineage>
        <taxon>Eukaryota</taxon>
        <taxon>Viridiplantae</taxon>
        <taxon>Streptophyta</taxon>
        <taxon>Embryophyta</taxon>
        <taxon>Tracheophyta</taxon>
        <taxon>Spermatophyta</taxon>
        <taxon>Magnoliopsida</taxon>
        <taxon>eudicotyledons</taxon>
        <taxon>Gunneridae</taxon>
        <taxon>Pentapetalae</taxon>
        <taxon>asterids</taxon>
        <taxon>lamiids</taxon>
        <taxon>Lamiales</taxon>
        <taxon>Gesneriaceae</taxon>
        <taxon>Didymocarpoideae</taxon>
        <taxon>Trichosporeae</taxon>
        <taxon>Loxocarpinae</taxon>
        <taxon>Dorcoceras</taxon>
    </lineage>
</organism>
<evidence type="ECO:0000313" key="2">
    <source>
        <dbReference type="Proteomes" id="UP000250235"/>
    </source>
</evidence>
<dbReference type="AlphaFoldDB" id="A0A2Z7CID4"/>
<gene>
    <name evidence="1" type="ORF">F511_11304</name>
</gene>
<keyword evidence="2" id="KW-1185">Reference proteome</keyword>
<dbReference type="Proteomes" id="UP000250235">
    <property type="component" value="Unassembled WGS sequence"/>
</dbReference>
<protein>
    <submittedName>
        <fullName evidence="1">Uncharacterized protein</fullName>
    </submittedName>
</protein>
<sequence>MHEGYQIIGQSRPTSQLANQRRASIPRTANQSVEIIDPDVQGWPIIYPSQLGWYPDTTSQSVTTLMIALDLSDTTHQSADHNVALSRVLNQSINRLNISISTDLTMTRQHSLHQSAPSLDSANTAETVWDIKSVKTSHNLAQI</sequence>
<dbReference type="EMBL" id="KQ995662">
    <property type="protein sequence ID" value="KZV46453.1"/>
    <property type="molecule type" value="Genomic_DNA"/>
</dbReference>
<name>A0A2Z7CID4_9LAMI</name>
<proteinExistence type="predicted"/>
<evidence type="ECO:0000313" key="1">
    <source>
        <dbReference type="EMBL" id="KZV46453.1"/>
    </source>
</evidence>